<dbReference type="EMBL" id="CP119159">
    <property type="protein sequence ID" value="WEH21860.1"/>
    <property type="molecule type" value="Genomic_DNA"/>
</dbReference>
<keyword evidence="2" id="KW-0805">Transcription regulation</keyword>
<reference evidence="11 15" key="5">
    <citation type="submission" date="2023-03" db="EMBL/GenBank/DDBJ databases">
        <title>Complete genome sequence of an Enterococcus faecalis urinary isolate.</title>
        <authorList>
            <person name="Brauer A.L."/>
            <person name="Armbruster C.E."/>
        </authorList>
    </citation>
    <scope>NUCLEOTIDE SEQUENCE [LARGE SCALE GENOMIC DNA]</scope>
    <source>
        <strain evidence="11 15">3143</strain>
    </source>
</reference>
<dbReference type="CDD" id="cd01107">
    <property type="entry name" value="HTH_BmrR"/>
    <property type="match status" value="1"/>
</dbReference>
<evidence type="ECO:0000313" key="12">
    <source>
        <dbReference type="Proteomes" id="UP000244140"/>
    </source>
</evidence>
<dbReference type="Gene3D" id="3.10.180.10">
    <property type="entry name" value="2,3-Dihydroxybiphenyl 1,2-Dioxygenase, domain 1"/>
    <property type="match status" value="1"/>
</dbReference>
<evidence type="ECO:0000313" key="11">
    <source>
        <dbReference type="EMBL" id="WER43595.1"/>
    </source>
</evidence>
<evidence type="ECO:0000256" key="2">
    <source>
        <dbReference type="ARBA" id="ARBA00023015"/>
    </source>
</evidence>
<feature type="coiled-coil region" evidence="5">
    <location>
        <begin position="86"/>
        <end position="120"/>
    </location>
</feature>
<evidence type="ECO:0000256" key="4">
    <source>
        <dbReference type="ARBA" id="ARBA00023163"/>
    </source>
</evidence>
<keyword evidence="3" id="KW-0238">DNA-binding</keyword>
<proteinExistence type="predicted"/>
<reference evidence="8 12" key="1">
    <citation type="submission" date="2018-04" db="EMBL/GenBank/DDBJ databases">
        <authorList>
            <person name="Van Tyne D."/>
        </authorList>
    </citation>
    <scope>NUCLEOTIDE SEQUENCE [LARGE SCALE GENOMIC DNA]</scope>
    <source>
        <strain evidence="8 12">B2535</strain>
    </source>
</reference>
<evidence type="ECO:0000256" key="1">
    <source>
        <dbReference type="ARBA" id="ARBA00022491"/>
    </source>
</evidence>
<dbReference type="GO" id="GO:0003677">
    <property type="term" value="F:DNA binding"/>
    <property type="evidence" value="ECO:0007669"/>
    <property type="project" value="UniProtKB-KW"/>
</dbReference>
<name>A0A1Q8J5P0_ENTFL</name>
<reference evidence="10 14" key="4">
    <citation type="submission" date="2023-02" db="EMBL/GenBank/DDBJ databases">
        <title>Results of the 2020 Genomic Proficiency Test for the network of European Union Reference Laboratory for Antimicrobial Resistance assessing whole genome sequencing capacities.</title>
        <authorList>
            <person name="Hoffmann M."/>
            <person name="Luo Y."/>
            <person name="Sorensen L.H."/>
            <person name="Pedersen S.K."/>
            <person name="Hendriksen R.S."/>
        </authorList>
    </citation>
    <scope>NUCLEOTIDE SEQUENCE [LARGE SCALE GENOMIC DNA]</scope>
    <source>
        <strain evidence="10 14">GENOMIC22-006</strain>
    </source>
</reference>
<accession>A0A1Q8J5P0</accession>
<keyword evidence="5" id="KW-0175">Coiled coil</keyword>
<dbReference type="Pfam" id="PF13411">
    <property type="entry name" value="MerR_1"/>
    <property type="match status" value="1"/>
</dbReference>
<keyword evidence="1" id="KW-0678">Repressor</keyword>
<dbReference type="Gene3D" id="1.10.1660.10">
    <property type="match status" value="1"/>
</dbReference>
<organism evidence="8 12">
    <name type="scientific">Enterococcus faecalis</name>
    <name type="common">Streptococcus faecalis</name>
    <dbReference type="NCBI Taxonomy" id="1351"/>
    <lineage>
        <taxon>Bacteria</taxon>
        <taxon>Bacillati</taxon>
        <taxon>Bacillota</taxon>
        <taxon>Bacilli</taxon>
        <taxon>Lactobacillales</taxon>
        <taxon>Enterococcaceae</taxon>
        <taxon>Enterococcus</taxon>
    </lineage>
</organism>
<keyword evidence="4" id="KW-0804">Transcription</keyword>
<dbReference type="Proteomes" id="UP000244140">
    <property type="component" value="Unassembled WGS sequence"/>
</dbReference>
<dbReference type="PROSITE" id="PS50937">
    <property type="entry name" value="HTH_MERR_2"/>
    <property type="match status" value="1"/>
</dbReference>
<dbReference type="EMBL" id="PZZH01000001">
    <property type="protein sequence ID" value="PTN77096.1"/>
    <property type="molecule type" value="Genomic_DNA"/>
</dbReference>
<evidence type="ECO:0000313" key="7">
    <source>
        <dbReference type="EMBL" id="MDN3192552.1"/>
    </source>
</evidence>
<dbReference type="InterPro" id="IPR004360">
    <property type="entry name" value="Glyas_Fos-R_dOase_dom"/>
</dbReference>
<dbReference type="InterPro" id="IPR047057">
    <property type="entry name" value="MerR_fam"/>
</dbReference>
<dbReference type="PANTHER" id="PTHR30204:SF69">
    <property type="entry name" value="MERR-FAMILY TRANSCRIPTIONAL REGULATOR"/>
    <property type="match status" value="1"/>
</dbReference>
<dbReference type="EMBL" id="JAREWH010000007">
    <property type="protein sequence ID" value="MDN3192552.1"/>
    <property type="molecule type" value="Genomic_DNA"/>
</dbReference>
<dbReference type="SUPFAM" id="SSF46955">
    <property type="entry name" value="Putative DNA-binding domain"/>
    <property type="match status" value="1"/>
</dbReference>
<evidence type="ECO:0000313" key="8">
    <source>
        <dbReference type="EMBL" id="PTN77096.1"/>
    </source>
</evidence>
<evidence type="ECO:0000313" key="15">
    <source>
        <dbReference type="Proteomes" id="UP001222182"/>
    </source>
</evidence>
<dbReference type="InterPro" id="IPR000551">
    <property type="entry name" value="MerR-type_HTH_dom"/>
</dbReference>
<reference evidence="7" key="3">
    <citation type="journal article" date="2023" name="Pathogens">
        <title>Prevalence of Enterococcus spp. and the Whole-Genome Characteristics of Enterococcus faecium and Enterococcus faecalis Strains Isolated from Free-Living Birds in Poland.</title>
        <authorList>
            <person name="Kwit R."/>
            <person name="Zajac M."/>
            <person name="Smialowska-Weglinska A."/>
            <person name="Skarzynska M."/>
            <person name="Bomba A."/>
            <person name="Lalak A."/>
            <person name="Skrzypiec E."/>
            <person name="Wojdat D."/>
            <person name="Koza W."/>
            <person name="Mikos-Wojewoda E."/>
            <person name="Pasim P."/>
            <person name="Skora M."/>
            <person name="Polak M."/>
            <person name="Wiacek J."/>
            <person name="Wasyl D."/>
        </authorList>
    </citation>
    <scope>NUCLEOTIDE SEQUENCE</scope>
    <source>
        <strain evidence="7">691B_2</strain>
    </source>
</reference>
<reference evidence="7" key="6">
    <citation type="submission" date="2023-03" db="EMBL/GenBank/DDBJ databases">
        <authorList>
            <person name="Zajac M."/>
            <person name="Kwit R."/>
            <person name="Wasyl D."/>
        </authorList>
    </citation>
    <scope>NUCLEOTIDE SEQUENCE</scope>
    <source>
        <strain evidence="7">691B_2</strain>
    </source>
</reference>
<dbReference type="Proteomes" id="UP000254396">
    <property type="component" value="Unassembled WGS sequence"/>
</dbReference>
<dbReference type="CDD" id="cd07246">
    <property type="entry name" value="VOC_like"/>
    <property type="match status" value="1"/>
</dbReference>
<dbReference type="EMBL" id="CP119528">
    <property type="protein sequence ID" value="WER43595.1"/>
    <property type="molecule type" value="Genomic_DNA"/>
</dbReference>
<evidence type="ECO:0000313" key="13">
    <source>
        <dbReference type="Proteomes" id="UP000254396"/>
    </source>
</evidence>
<dbReference type="Proteomes" id="UP001222182">
    <property type="component" value="Chromosome"/>
</dbReference>
<evidence type="ECO:0000259" key="6">
    <source>
        <dbReference type="PROSITE" id="PS50937"/>
    </source>
</evidence>
<dbReference type="SMART" id="SM00422">
    <property type="entry name" value="HTH_MERR"/>
    <property type="match status" value="1"/>
</dbReference>
<dbReference type="PANTHER" id="PTHR30204">
    <property type="entry name" value="REDOX-CYCLING DRUG-SENSING TRANSCRIPTIONAL ACTIVATOR SOXR"/>
    <property type="match status" value="1"/>
</dbReference>
<dbReference type="AlphaFoldDB" id="A0A1Q8J5P0"/>
<dbReference type="GO" id="GO:0003700">
    <property type="term" value="F:DNA-binding transcription factor activity"/>
    <property type="evidence" value="ECO:0007669"/>
    <property type="project" value="InterPro"/>
</dbReference>
<feature type="domain" description="HTH merR-type" evidence="6">
    <location>
        <begin position="1"/>
        <end position="71"/>
    </location>
</feature>
<gene>
    <name evidence="9" type="primary">tipA_2</name>
    <name evidence="8" type="ORF">DAI13_04790</name>
    <name evidence="9" type="ORF">NCTC13379_02872</name>
    <name evidence="11" type="ORF">P0083_04690</name>
    <name evidence="10" type="ORF">P0D81_12555</name>
    <name evidence="7" type="ORF">P0E79_08675</name>
</gene>
<dbReference type="SUPFAM" id="SSF54593">
    <property type="entry name" value="Glyoxalase/Bleomycin resistance protein/Dihydroxybiphenyl dioxygenase"/>
    <property type="match status" value="1"/>
</dbReference>
<evidence type="ECO:0000256" key="3">
    <source>
        <dbReference type="ARBA" id="ARBA00023125"/>
    </source>
</evidence>
<dbReference type="Proteomes" id="UP001221642">
    <property type="component" value="Chromosome"/>
</dbReference>
<dbReference type="InterPro" id="IPR009061">
    <property type="entry name" value="DNA-bd_dom_put_sf"/>
</dbReference>
<evidence type="ECO:0000313" key="10">
    <source>
        <dbReference type="EMBL" id="WEH21860.1"/>
    </source>
</evidence>
<evidence type="ECO:0000256" key="5">
    <source>
        <dbReference type="SAM" id="Coils"/>
    </source>
</evidence>
<evidence type="ECO:0000313" key="14">
    <source>
        <dbReference type="Proteomes" id="UP001221642"/>
    </source>
</evidence>
<dbReference type="KEGG" id="ene:ENT_21220"/>
<reference evidence="9 13" key="2">
    <citation type="submission" date="2018-06" db="EMBL/GenBank/DDBJ databases">
        <authorList>
            <consortium name="Pathogen Informatics"/>
            <person name="Doyle S."/>
        </authorList>
    </citation>
    <scope>NUCLEOTIDE SEQUENCE [LARGE SCALE GENOMIC DNA]</scope>
    <source>
        <strain evidence="9 13">NCTC13379</strain>
    </source>
</reference>
<dbReference type="InterPro" id="IPR029068">
    <property type="entry name" value="Glyas_Bleomycin-R_OHBP_Dase"/>
</dbReference>
<sequence length="258" mass="30408">MYQIGQFAKLMDISPRMLRHYEKAGIFVPNEIDKKTGYRYYSAHQIPLLKQILLLRDSGFKVEEMAETLRKLKDASFLETILLRKRDQSRHLIQMEEQKIKKINQQLVALKEEKQMIKGTEIDFIVSDSLKALALYKKVFEIEVVEATEYPIGMNEAVFQLYGTRFHMLDANEEYGLKSPTQEHPNTIWFNITVENIEETHQLAMENGCQEVQPITEMMEGALKNSLFIDPYGYMWMLHQIYQELSFDERIEILENEL</sequence>
<dbReference type="EMBL" id="UGIX01000001">
    <property type="protein sequence ID" value="STP68262.1"/>
    <property type="molecule type" value="Genomic_DNA"/>
</dbReference>
<dbReference type="Pfam" id="PF00903">
    <property type="entry name" value="Glyoxalase"/>
    <property type="match status" value="1"/>
</dbReference>
<evidence type="ECO:0000313" key="9">
    <source>
        <dbReference type="EMBL" id="STP68262.1"/>
    </source>
</evidence>
<protein>
    <submittedName>
        <fullName evidence="9">HTH-type transcriptional activator tipA</fullName>
    </submittedName>
    <submittedName>
        <fullName evidence="8">MerR family transcriptional regulator</fullName>
    </submittedName>
</protein>
<dbReference type="Proteomes" id="UP001173174">
    <property type="component" value="Unassembled WGS sequence"/>
</dbReference>